<dbReference type="EMBL" id="JAJVCN010000005">
    <property type="protein sequence ID" value="MCE7011689.1"/>
    <property type="molecule type" value="Genomic_DNA"/>
</dbReference>
<dbReference type="Proteomes" id="UP001521150">
    <property type="component" value="Unassembled WGS sequence"/>
</dbReference>
<organism evidence="2 3">
    <name type="scientific">Kibdelosporangium philippinense</name>
    <dbReference type="NCBI Taxonomy" id="211113"/>
    <lineage>
        <taxon>Bacteria</taxon>
        <taxon>Bacillati</taxon>
        <taxon>Actinomycetota</taxon>
        <taxon>Actinomycetes</taxon>
        <taxon>Pseudonocardiales</taxon>
        <taxon>Pseudonocardiaceae</taxon>
        <taxon>Kibdelosporangium</taxon>
    </lineage>
</organism>
<gene>
    <name evidence="2" type="ORF">LWC34_54090</name>
</gene>
<sequence length="351" mass="38882">MITNPTPQRALRGHMPQRPTPRAATTGAHHAQLAGRLTPRDRWLARMLHEHKVFTTQQFVEMAFPTTRAANHRLLDLFKWRVVDRFQPFVTSGTAPMHYVLDIAGAVALAYEDGLDPKKLGYRHEDAVGIAHSLRLAHTVGVNGFFSTLVALSQRPGARGRLTAWWSELRCGRHFGDMARPDAYGRWREDGHEIEFFLEFDFGTEDLGTLASKLSGYEKLATTTGITTPVLVWLPTNRRETTARRALTDALSQLDRPTRVPVATSAADVAGVAGENNPAVARWLPISGPAARRPGRLRLVELALLWPHTDTAQTNQPSTQPSTSTTSRQAPAELAAPAPLPPRPPTTRFRR</sequence>
<dbReference type="Pfam" id="PF13814">
    <property type="entry name" value="Replic_Relax"/>
    <property type="match status" value="1"/>
</dbReference>
<reference evidence="2 3" key="1">
    <citation type="submission" date="2021-12" db="EMBL/GenBank/DDBJ databases">
        <title>Genome sequence of Kibdelosporangium philippinense ATCC 49844.</title>
        <authorList>
            <person name="Fedorov E.A."/>
            <person name="Omeragic M."/>
            <person name="Shalygina K.F."/>
            <person name="Maclea K.S."/>
        </authorList>
    </citation>
    <scope>NUCLEOTIDE SEQUENCE [LARGE SCALE GENOMIC DNA]</scope>
    <source>
        <strain evidence="2 3">ATCC 49844</strain>
    </source>
</reference>
<feature type="region of interest" description="Disordered" evidence="1">
    <location>
        <begin position="1"/>
        <end position="31"/>
    </location>
</feature>
<proteinExistence type="predicted"/>
<dbReference type="InterPro" id="IPR025855">
    <property type="entry name" value="Replic_Relax"/>
</dbReference>
<keyword evidence="3" id="KW-1185">Reference proteome</keyword>
<feature type="region of interest" description="Disordered" evidence="1">
    <location>
        <begin position="310"/>
        <end position="351"/>
    </location>
</feature>
<name>A0ABS8ZVD4_9PSEU</name>
<evidence type="ECO:0000313" key="2">
    <source>
        <dbReference type="EMBL" id="MCE7011689.1"/>
    </source>
</evidence>
<protein>
    <submittedName>
        <fullName evidence="2">Replication-relaxation family protein</fullName>
    </submittedName>
</protein>
<comment type="caution">
    <text evidence="2">The sequence shown here is derived from an EMBL/GenBank/DDBJ whole genome shotgun (WGS) entry which is preliminary data.</text>
</comment>
<evidence type="ECO:0000313" key="3">
    <source>
        <dbReference type="Proteomes" id="UP001521150"/>
    </source>
</evidence>
<evidence type="ECO:0000256" key="1">
    <source>
        <dbReference type="SAM" id="MobiDB-lite"/>
    </source>
</evidence>
<dbReference type="RefSeq" id="WP_233734443.1">
    <property type="nucleotide sequence ID" value="NZ_JAJVCN010000005.1"/>
</dbReference>
<feature type="compositionally biased region" description="Low complexity" evidence="1">
    <location>
        <begin position="311"/>
        <end position="337"/>
    </location>
</feature>
<accession>A0ABS8ZVD4</accession>